<dbReference type="GeneID" id="100188900"/>
<evidence type="ECO:0000256" key="6">
    <source>
        <dbReference type="ARBA" id="ARBA00023022"/>
    </source>
</evidence>
<evidence type="ECO:0000256" key="5">
    <source>
        <dbReference type="ARBA" id="ARBA00022940"/>
    </source>
</evidence>
<evidence type="ECO:0000256" key="4">
    <source>
        <dbReference type="ARBA" id="ARBA00022729"/>
    </source>
</evidence>
<evidence type="ECO:0000256" key="3">
    <source>
        <dbReference type="ARBA" id="ARBA00022529"/>
    </source>
</evidence>
<dbReference type="Pfam" id="PF00711">
    <property type="entry name" value="Defensin_beta"/>
    <property type="match status" value="1"/>
</dbReference>
<dbReference type="PANTHER" id="PTHR14081">
    <property type="entry name" value="SPERM-ASSOCIATED ANTIGEN 11A-RELATED-RELATED"/>
    <property type="match status" value="1"/>
</dbReference>
<dbReference type="OMA" id="GYCQEYC"/>
<comment type="subcellular location">
    <subcellularLocation>
        <location evidence="1">Secreted</location>
    </subcellularLocation>
</comment>
<accession>A0A480E818</accession>
<evidence type="ECO:0000256" key="2">
    <source>
        <dbReference type="ARBA" id="ARBA00022525"/>
    </source>
</evidence>
<organism evidence="9">
    <name type="scientific">Sus scrofa</name>
    <name type="common">Pig</name>
    <dbReference type="NCBI Taxonomy" id="9823"/>
    <lineage>
        <taxon>Eukaryota</taxon>
        <taxon>Metazoa</taxon>
        <taxon>Chordata</taxon>
        <taxon>Craniata</taxon>
        <taxon>Vertebrata</taxon>
        <taxon>Euteleostomi</taxon>
        <taxon>Mammalia</taxon>
        <taxon>Eutheria</taxon>
        <taxon>Laurasiatheria</taxon>
        <taxon>Artiodactyla</taxon>
        <taxon>Suina</taxon>
        <taxon>Suidae</taxon>
        <taxon>Sus</taxon>
    </lineage>
</organism>
<dbReference type="RefSeq" id="XP_003362124.2">
    <property type="nucleotide sequence ID" value="XM_003362076.4"/>
</dbReference>
<dbReference type="GO" id="GO:0042742">
    <property type="term" value="P:defense response to bacterium"/>
    <property type="evidence" value="ECO:0007669"/>
    <property type="project" value="UniProtKB-KW"/>
</dbReference>
<keyword evidence="3" id="KW-0929">Antimicrobial</keyword>
<keyword evidence="5" id="KW-0211">Defensin</keyword>
<keyword evidence="6" id="KW-0044">Antibiotic</keyword>
<evidence type="ECO:0000259" key="8">
    <source>
        <dbReference type="Pfam" id="PF00711"/>
    </source>
</evidence>
<evidence type="ECO:0000256" key="7">
    <source>
        <dbReference type="ARBA" id="ARBA00045473"/>
    </source>
</evidence>
<keyword evidence="2" id="KW-0964">Secreted</keyword>
<dbReference type="GO" id="GO:0005576">
    <property type="term" value="C:extracellular region"/>
    <property type="evidence" value="ECO:0007669"/>
    <property type="project" value="UniProtKB-SubCell"/>
</dbReference>
<reference evidence="9" key="1">
    <citation type="journal article" date="2019" name="PeerJ">
        <title>Genes of the pig, Sus scrofa, reconstructed with EvidentialGene.</title>
        <authorList>
            <person name="Gilbert D.G."/>
        </authorList>
    </citation>
    <scope>NUCLEOTIDE SEQUENCE</scope>
</reference>
<evidence type="ECO:0000256" key="1">
    <source>
        <dbReference type="ARBA" id="ARBA00004613"/>
    </source>
</evidence>
<keyword evidence="4" id="KW-0732">Signal</keyword>
<evidence type="ECO:0000313" key="9">
    <source>
        <dbReference type="EMBL" id="HCZ84271.1"/>
    </source>
</evidence>
<comment type="function">
    <text evidence="7">Has antimicrobial activity against E.coli. Plays a role in the defense response in the male reproductive tract, contributing to sperm maturation, storage and protection.</text>
</comment>
<dbReference type="InterPro" id="IPR007988">
    <property type="entry name" value="Sperm_Ag_11A_B"/>
</dbReference>
<name>A0A480E818_PIG</name>
<dbReference type="PANTHER" id="PTHR14081:SF1">
    <property type="entry name" value="SPERM-ASSOCIATED ANTIGEN 11A-RELATED"/>
    <property type="match status" value="1"/>
</dbReference>
<dbReference type="KEGG" id="ssc:100188900"/>
<sequence length="144" mass="16362">MQLFPQPRYKGSPPYCPPAAHSGCPSCGPLGDMERLLPPLTLLLVVLLFPGFSRATYANYQGTKGPRELKGEYPGQETNKSHLLRHQVKRYLLPRTPPFQEPEPNFKVINCKRSEGRCQNFCNYMEMQIGYCSKNKDPCCLPQN</sequence>
<proteinExistence type="predicted"/>
<dbReference type="InterPro" id="IPR001855">
    <property type="entry name" value="Defensin_beta-like"/>
</dbReference>
<dbReference type="AlphaFoldDB" id="A0A480E818"/>
<dbReference type="CTD" id="10407"/>
<dbReference type="OrthoDB" id="9535762at2759"/>
<protein>
    <submittedName>
        <fullName evidence="9">Sperm-associated antigen 11A isoform X1</fullName>
    </submittedName>
</protein>
<feature type="domain" description="Beta-defensin-like" evidence="8">
    <location>
        <begin position="109"/>
        <end position="140"/>
    </location>
</feature>
<dbReference type="EMBL" id="DQIR01028796">
    <property type="protein sequence ID" value="HCZ84271.1"/>
    <property type="molecule type" value="Transcribed_RNA"/>
</dbReference>
<dbReference type="Pfam" id="PF05324">
    <property type="entry name" value="Sperm_Ag_HE2"/>
    <property type="match status" value="1"/>
</dbReference>